<dbReference type="AlphaFoldDB" id="A0AAD3SJJ7"/>
<proteinExistence type="predicted"/>
<name>A0AAD3SJJ7_NEPGR</name>
<keyword evidence="2" id="KW-1185">Reference proteome</keyword>
<comment type="caution">
    <text evidence="1">The sequence shown here is derived from an EMBL/GenBank/DDBJ whole genome shotgun (WGS) entry which is preliminary data.</text>
</comment>
<reference evidence="1" key="1">
    <citation type="submission" date="2023-05" db="EMBL/GenBank/DDBJ databases">
        <title>Nepenthes gracilis genome sequencing.</title>
        <authorList>
            <person name="Fukushima K."/>
        </authorList>
    </citation>
    <scope>NUCLEOTIDE SEQUENCE</scope>
    <source>
        <strain evidence="1">SING2019-196</strain>
    </source>
</reference>
<sequence>MPRSMSAWNSSSSALAASNEATTVTELATVQEYLPQKKTICSNYKKNKSAQRWNYHSFYSFHFHPRDVNPRGEQPQNHTLPGSSWRSLTVSFWLSHSFGFILSVMSTIHCGEFRWYIENSMLFHPKNLNWKLPSCPVQTEDPSS</sequence>
<dbReference type="EMBL" id="BSYO01000011">
    <property type="protein sequence ID" value="GMH11884.1"/>
    <property type="molecule type" value="Genomic_DNA"/>
</dbReference>
<accession>A0AAD3SJJ7</accession>
<evidence type="ECO:0000313" key="2">
    <source>
        <dbReference type="Proteomes" id="UP001279734"/>
    </source>
</evidence>
<organism evidence="1 2">
    <name type="scientific">Nepenthes gracilis</name>
    <name type="common">Slender pitcher plant</name>
    <dbReference type="NCBI Taxonomy" id="150966"/>
    <lineage>
        <taxon>Eukaryota</taxon>
        <taxon>Viridiplantae</taxon>
        <taxon>Streptophyta</taxon>
        <taxon>Embryophyta</taxon>
        <taxon>Tracheophyta</taxon>
        <taxon>Spermatophyta</taxon>
        <taxon>Magnoliopsida</taxon>
        <taxon>eudicotyledons</taxon>
        <taxon>Gunneridae</taxon>
        <taxon>Pentapetalae</taxon>
        <taxon>Caryophyllales</taxon>
        <taxon>Nepenthaceae</taxon>
        <taxon>Nepenthes</taxon>
    </lineage>
</organism>
<protein>
    <submittedName>
        <fullName evidence="1">Uncharacterized protein</fullName>
    </submittedName>
</protein>
<dbReference type="Proteomes" id="UP001279734">
    <property type="component" value="Unassembled WGS sequence"/>
</dbReference>
<evidence type="ECO:0000313" key="1">
    <source>
        <dbReference type="EMBL" id="GMH11884.1"/>
    </source>
</evidence>
<gene>
    <name evidence="1" type="ORF">Nepgr_013725</name>
</gene>